<reference evidence="3 4" key="1">
    <citation type="journal article" date="2015" name="PLoS Pathog.">
        <title>Leptomonas seymouri: Adaptations to the Dixenous Life Cycle Analyzed by Genome Sequencing, Transcriptome Profiling and Co-infection with Leishmania donovani.</title>
        <authorList>
            <person name="Kraeva N."/>
            <person name="Butenko A."/>
            <person name="Hlavacova J."/>
            <person name="Kostygov A."/>
            <person name="Myskova J."/>
            <person name="Grybchuk D."/>
            <person name="Lestinova T."/>
            <person name="Votypka J."/>
            <person name="Volf P."/>
            <person name="Opperdoes F."/>
            <person name="Flegontov P."/>
            <person name="Lukes J."/>
            <person name="Yurchenko V."/>
        </authorList>
    </citation>
    <scope>NUCLEOTIDE SEQUENCE [LARGE SCALE GENOMIC DNA]</scope>
    <source>
        <strain evidence="3 4">ATCC 30220</strain>
    </source>
</reference>
<feature type="region of interest" description="Disordered" evidence="1">
    <location>
        <begin position="93"/>
        <end position="133"/>
    </location>
</feature>
<dbReference type="OrthoDB" id="272700at2759"/>
<evidence type="ECO:0000259" key="2">
    <source>
        <dbReference type="Pfam" id="PF23398"/>
    </source>
</evidence>
<feature type="compositionally biased region" description="Basic and acidic residues" evidence="1">
    <location>
        <begin position="1"/>
        <end position="17"/>
    </location>
</feature>
<feature type="region of interest" description="Disordered" evidence="1">
    <location>
        <begin position="1"/>
        <end position="69"/>
    </location>
</feature>
<dbReference type="Pfam" id="PF23398">
    <property type="entry name" value="FAZ1_cons"/>
    <property type="match status" value="1"/>
</dbReference>
<sequence>MSRRESCVWHPMPEEVSRTSVQSRRASLAAGRRKSMNTNQPDWEVEAPPTPPREVYTPRDNQAAVPTGRTVAAGAAGAAGGAAAGGTAASGAAKASKERSRIENEAAVGAAGAADHDAVASVKSEEPMDMSDDEGALQANAQTDAEAAGKGRTRHIIRFHGDKWAKVLRKKRTEIEAAFLEDAKNGAGVKPEEAKRLKIKMHDCMEVSFVLYSESRARQKKIHAALQKYKFPKTCQLYIAFGA</sequence>
<evidence type="ECO:0000313" key="4">
    <source>
        <dbReference type="Proteomes" id="UP000038009"/>
    </source>
</evidence>
<organism evidence="3 4">
    <name type="scientific">Leptomonas seymouri</name>
    <dbReference type="NCBI Taxonomy" id="5684"/>
    <lineage>
        <taxon>Eukaryota</taxon>
        <taxon>Discoba</taxon>
        <taxon>Euglenozoa</taxon>
        <taxon>Kinetoplastea</taxon>
        <taxon>Metakinetoplastina</taxon>
        <taxon>Trypanosomatida</taxon>
        <taxon>Trypanosomatidae</taxon>
        <taxon>Leishmaniinae</taxon>
        <taxon>Leptomonas</taxon>
    </lineage>
</organism>
<gene>
    <name evidence="3" type="ORF">ABL78_8057</name>
</gene>
<protein>
    <recommendedName>
        <fullName evidence="2">Flagellar attachment zone protein 1 conserved domain-containing protein</fullName>
    </recommendedName>
</protein>
<dbReference type="OMA" id="MHDCMEV"/>
<feature type="domain" description="Flagellar attachment zone protein 1 conserved" evidence="2">
    <location>
        <begin position="153"/>
        <end position="238"/>
    </location>
</feature>
<feature type="compositionally biased region" description="Basic and acidic residues" evidence="1">
    <location>
        <begin position="114"/>
        <end position="126"/>
    </location>
</feature>
<comment type="caution">
    <text evidence="3">The sequence shown here is derived from an EMBL/GenBank/DDBJ whole genome shotgun (WGS) entry which is preliminary data.</text>
</comment>
<proteinExistence type="predicted"/>
<dbReference type="AlphaFoldDB" id="A0A0N1I142"/>
<dbReference type="EMBL" id="LJSK01000483">
    <property type="protein sequence ID" value="KPI82930.1"/>
    <property type="molecule type" value="Genomic_DNA"/>
</dbReference>
<evidence type="ECO:0000313" key="3">
    <source>
        <dbReference type="EMBL" id="KPI82930.1"/>
    </source>
</evidence>
<name>A0A0N1I142_LEPSE</name>
<dbReference type="Proteomes" id="UP000038009">
    <property type="component" value="Unassembled WGS sequence"/>
</dbReference>
<accession>A0A0N1I142</accession>
<dbReference type="VEuPathDB" id="TriTrypDB:Lsey_0483_0040"/>
<feature type="compositionally biased region" description="Basic and acidic residues" evidence="1">
    <location>
        <begin position="95"/>
        <end position="104"/>
    </location>
</feature>
<keyword evidence="4" id="KW-1185">Reference proteome</keyword>
<evidence type="ECO:0000256" key="1">
    <source>
        <dbReference type="SAM" id="MobiDB-lite"/>
    </source>
</evidence>
<dbReference type="InterPro" id="IPR056614">
    <property type="entry name" value="FAZ1_cons"/>
</dbReference>